<dbReference type="STRING" id="1754190.A0A1Y2F0X3"/>
<proteinExistence type="inferred from homology"/>
<dbReference type="GO" id="GO:0005816">
    <property type="term" value="C:spindle pole body"/>
    <property type="evidence" value="ECO:0007669"/>
    <property type="project" value="UniProtKB-ARBA"/>
</dbReference>
<reference evidence="10 11" key="1">
    <citation type="submission" date="2016-08" db="EMBL/GenBank/DDBJ databases">
        <title>A Parts List for Fungal Cellulosomes Revealed by Comparative Genomics.</title>
        <authorList>
            <consortium name="DOE Joint Genome Institute"/>
            <person name="Haitjema C.H."/>
            <person name="Gilmore S.P."/>
            <person name="Henske J.K."/>
            <person name="Solomon K.V."/>
            <person name="De Groot R."/>
            <person name="Kuo A."/>
            <person name="Mondo S.J."/>
            <person name="Salamov A.A."/>
            <person name="Labutti K."/>
            <person name="Zhao Z."/>
            <person name="Chiniquy J."/>
            <person name="Barry K."/>
            <person name="Brewer H.M."/>
            <person name="Purvine S.O."/>
            <person name="Wright A.T."/>
            <person name="Boxma B."/>
            <person name="Van Alen T."/>
            <person name="Hackstein J.H."/>
            <person name="Baker S.E."/>
            <person name="Grigoriev I.V."/>
            <person name="O'Malley M.A."/>
        </authorList>
    </citation>
    <scope>NUCLEOTIDE SEQUENCE [LARGE SCALE GENOMIC DNA]</scope>
    <source>
        <strain evidence="10 11">G1</strain>
    </source>
</reference>
<feature type="domain" description="Gamma tubulin complex component C-terminal" evidence="8">
    <location>
        <begin position="376"/>
        <end position="724"/>
    </location>
</feature>
<evidence type="ECO:0000256" key="5">
    <source>
        <dbReference type="ARBA" id="ARBA00023212"/>
    </source>
</evidence>
<dbReference type="InterPro" id="IPR040457">
    <property type="entry name" value="GCP_C"/>
</dbReference>
<keyword evidence="4 6" id="KW-0493">Microtubule</keyword>
<dbReference type="GO" id="GO:0000278">
    <property type="term" value="P:mitotic cell cycle"/>
    <property type="evidence" value="ECO:0007669"/>
    <property type="project" value="TreeGrafter"/>
</dbReference>
<dbReference type="AlphaFoldDB" id="A0A1Y2F0X3"/>
<feature type="domain" description="Gamma tubulin complex component protein N-terminal" evidence="9">
    <location>
        <begin position="2"/>
        <end position="366"/>
    </location>
</feature>
<dbReference type="Pfam" id="PF04130">
    <property type="entry name" value="GCP_C_terminal"/>
    <property type="match status" value="1"/>
</dbReference>
<evidence type="ECO:0000256" key="3">
    <source>
        <dbReference type="ARBA" id="ARBA00022490"/>
    </source>
</evidence>
<dbReference type="GO" id="GO:0007020">
    <property type="term" value="P:microtubule nucleation"/>
    <property type="evidence" value="ECO:0007669"/>
    <property type="project" value="InterPro"/>
</dbReference>
<evidence type="ECO:0000256" key="1">
    <source>
        <dbReference type="ARBA" id="ARBA00004267"/>
    </source>
</evidence>
<keyword evidence="11" id="KW-1185">Reference proteome</keyword>
<feature type="region of interest" description="Disordered" evidence="7">
    <location>
        <begin position="560"/>
        <end position="608"/>
    </location>
</feature>
<keyword evidence="5 6" id="KW-0206">Cytoskeleton</keyword>
<dbReference type="OrthoDB" id="1608002at2759"/>
<dbReference type="InterPro" id="IPR041470">
    <property type="entry name" value="GCP_N"/>
</dbReference>
<gene>
    <name evidence="10" type="ORF">LY90DRAFT_698528</name>
</gene>
<evidence type="ECO:0000313" key="11">
    <source>
        <dbReference type="Proteomes" id="UP000193920"/>
    </source>
</evidence>
<dbReference type="InterPro" id="IPR042241">
    <property type="entry name" value="GCP_C_sf"/>
</dbReference>
<dbReference type="GO" id="GO:0043015">
    <property type="term" value="F:gamma-tubulin binding"/>
    <property type="evidence" value="ECO:0007669"/>
    <property type="project" value="InterPro"/>
</dbReference>
<dbReference type="GO" id="GO:0000930">
    <property type="term" value="C:gamma-tubulin complex"/>
    <property type="evidence" value="ECO:0007669"/>
    <property type="project" value="UniProtKB-ARBA"/>
</dbReference>
<evidence type="ECO:0000256" key="2">
    <source>
        <dbReference type="ARBA" id="ARBA00010337"/>
    </source>
</evidence>
<feature type="compositionally biased region" description="Low complexity" evidence="7">
    <location>
        <begin position="560"/>
        <end position="601"/>
    </location>
</feature>
<evidence type="ECO:0000256" key="6">
    <source>
        <dbReference type="RuleBase" id="RU363050"/>
    </source>
</evidence>
<comment type="caution">
    <text evidence="10">The sequence shown here is derived from an EMBL/GenBank/DDBJ whole genome shotgun (WGS) entry which is preliminary data.</text>
</comment>
<dbReference type="Gene3D" id="1.20.120.1900">
    <property type="entry name" value="Gamma-tubulin complex, C-terminal domain"/>
    <property type="match status" value="1"/>
</dbReference>
<keyword evidence="3 6" id="KW-0963">Cytoplasm</keyword>
<name>A0A1Y2F0X3_9FUNG</name>
<dbReference type="EMBL" id="MCOG01000019">
    <property type="protein sequence ID" value="ORY77493.1"/>
    <property type="molecule type" value="Genomic_DNA"/>
</dbReference>
<comment type="similarity">
    <text evidence="2 6">Belongs to the TUBGCP family.</text>
</comment>
<evidence type="ECO:0000313" key="10">
    <source>
        <dbReference type="EMBL" id="ORY77493.1"/>
    </source>
</evidence>
<dbReference type="GO" id="GO:0051011">
    <property type="term" value="F:microtubule minus-end binding"/>
    <property type="evidence" value="ECO:0007669"/>
    <property type="project" value="TreeGrafter"/>
</dbReference>
<protein>
    <recommendedName>
        <fullName evidence="6">Spindle pole body component</fullName>
    </recommendedName>
</protein>
<dbReference type="GO" id="GO:0005874">
    <property type="term" value="C:microtubule"/>
    <property type="evidence" value="ECO:0007669"/>
    <property type="project" value="UniProtKB-KW"/>
</dbReference>
<sequence length="768" mass="90132">MLHELLLALSGHYGEVFALHPPPPQQPETFKIPVNFPIYLHISERQALEELAHLGFLYLQISNFVKEKLEYTDKYNIKAIPKLEDRSVSYPSLDNISSLVEENRNRTSGKTKPVEYSLKDFQNGYYIRALCSGINQILDKYLDRIAMAERKILDNLDPETIGPSTPISFLKYYFSEYKVILPYLYQLTINIKDSPHKYHGTLLLSKLYNCANNGIPEIKKTFLFLFKVCNFVFYKQLISWVIFGKLEDRNNEFFIRLNENKKKNIGRNTYSRLNTPLWYSEYELVDDYIPVYIKKDIAKTILFIGKSVAAIYDPRNQKKRLSNFSLESQLNELSKLSQYNSFNHYKFETVIRNIKHMVSNVLWKVVVIDENLIFYLEVFKNFFLLGKGDYFVKFIEECEILKARANIRSALITEQDLNNLWNRIAINTTAENDETLENFSFKVYHKTSELEDFVYRSPYDDFLFGFPIRLEYYIKWPLDLIFTQSDFDKYNTLFSFLIVLKRVQMRLQHLLTRTYTNRHTRHQIFEHQNHIWSIRQMMLFFINCLWSYIQIPTTVNPPSITTTMPSSSTQNKENNNNISNTINNNNENNNNSNNNNTENNNGNDEDDATEHQNLEDIQIYHKKYLDNLLKGCFLEHGIFNAIGKCIRTVILLCDQFCLVVEKGLDSKSISEETWNTCKDLGLQFQENTFFLFRTFSGVKTAAVSSWQNKYLSQLLLRMDFNHWFSINGLNQNGSSIWLTSNNEFLNTTTTTTTTTTNNDNNNNGVDDK</sequence>
<dbReference type="PANTHER" id="PTHR19302:SF27">
    <property type="entry name" value="GAMMA-TUBULIN COMPLEX COMPONENT 4"/>
    <property type="match status" value="1"/>
</dbReference>
<dbReference type="PANTHER" id="PTHR19302">
    <property type="entry name" value="GAMMA TUBULIN COMPLEX PROTEIN"/>
    <property type="match status" value="1"/>
</dbReference>
<dbReference type="Proteomes" id="UP000193920">
    <property type="component" value="Unassembled WGS sequence"/>
</dbReference>
<dbReference type="InterPro" id="IPR007259">
    <property type="entry name" value="GCP"/>
</dbReference>
<dbReference type="Pfam" id="PF17681">
    <property type="entry name" value="GCP_N_terminal"/>
    <property type="match status" value="1"/>
</dbReference>
<accession>A0A1Y2F0X3</accession>
<feature type="region of interest" description="Disordered" evidence="7">
    <location>
        <begin position="749"/>
        <end position="768"/>
    </location>
</feature>
<evidence type="ECO:0000259" key="9">
    <source>
        <dbReference type="Pfam" id="PF17681"/>
    </source>
</evidence>
<dbReference type="GO" id="GO:0000922">
    <property type="term" value="C:spindle pole"/>
    <property type="evidence" value="ECO:0007669"/>
    <property type="project" value="InterPro"/>
</dbReference>
<evidence type="ECO:0000256" key="4">
    <source>
        <dbReference type="ARBA" id="ARBA00022701"/>
    </source>
</evidence>
<evidence type="ECO:0000259" key="8">
    <source>
        <dbReference type="Pfam" id="PF04130"/>
    </source>
</evidence>
<dbReference type="GO" id="GO:0051321">
    <property type="term" value="P:meiotic cell cycle"/>
    <property type="evidence" value="ECO:0007669"/>
    <property type="project" value="TreeGrafter"/>
</dbReference>
<organism evidence="10 11">
    <name type="scientific">Neocallimastix californiae</name>
    <dbReference type="NCBI Taxonomy" id="1754190"/>
    <lineage>
        <taxon>Eukaryota</taxon>
        <taxon>Fungi</taxon>
        <taxon>Fungi incertae sedis</taxon>
        <taxon>Chytridiomycota</taxon>
        <taxon>Chytridiomycota incertae sedis</taxon>
        <taxon>Neocallimastigomycetes</taxon>
        <taxon>Neocallimastigales</taxon>
        <taxon>Neocallimastigaceae</taxon>
        <taxon>Neocallimastix</taxon>
    </lineage>
</organism>
<dbReference type="GO" id="GO:0031122">
    <property type="term" value="P:cytoplasmic microtubule organization"/>
    <property type="evidence" value="ECO:0007669"/>
    <property type="project" value="TreeGrafter"/>
</dbReference>
<dbReference type="GO" id="GO:0051225">
    <property type="term" value="P:spindle assembly"/>
    <property type="evidence" value="ECO:0007669"/>
    <property type="project" value="TreeGrafter"/>
</dbReference>
<comment type="subcellular location">
    <subcellularLocation>
        <location evidence="1 6">Cytoplasm</location>
        <location evidence="1 6">Cytoskeleton</location>
        <location evidence="1 6">Microtubule organizing center</location>
    </subcellularLocation>
</comment>
<evidence type="ECO:0000256" key="7">
    <source>
        <dbReference type="SAM" id="MobiDB-lite"/>
    </source>
</evidence>